<evidence type="ECO:0000256" key="1">
    <source>
        <dbReference type="ARBA" id="ARBA00008282"/>
    </source>
</evidence>
<feature type="binding site" evidence="12">
    <location>
        <position position="150"/>
    </location>
    <ligand>
        <name>Mg(2+)</name>
        <dbReference type="ChEBI" id="CHEBI:18420"/>
    </ligand>
</feature>
<dbReference type="Proteomes" id="UP000032266">
    <property type="component" value="Chromosome"/>
</dbReference>
<dbReference type="GO" id="GO:0016740">
    <property type="term" value="F:transferase activity"/>
    <property type="evidence" value="ECO:0007669"/>
    <property type="project" value="UniProtKB-UniRule"/>
</dbReference>
<sequence>MSSALPLHHHQFRAMGSRCELWYYAPAEDNQQLLAAARQRLIQLENKYTRYRPDSITSRINAASGNGEQIEVDSETVGLLHYAATLHEQSEGLFDITSGILRRAWDFRSGCLPADADIEALLPLIGWSNVHWQPPFFALPKAGMEIDFGGFVKEFAADQLGSVLRHRGVEHGLVNLGGDISVIGPHPDGKPWMVGIQHPREADHAIARIPMTHGAIATSGDYERYMLIGGKRYCHILNPFTGYPIQSPIAGATVVADQCLIAGSFTSLALLKSETDPDWLKESGVAYLLVDQQMSLISNIQVADQS</sequence>
<comment type="cofactor">
    <cofactor evidence="12">
        <name>Mg(2+)</name>
        <dbReference type="ChEBI" id="CHEBI:18420"/>
    </cofactor>
    <cofactor evidence="12">
        <name>Mn(2+)</name>
        <dbReference type="ChEBI" id="CHEBI:29035"/>
    </cofactor>
    <text evidence="12">Magnesium. Can also use manganese.</text>
</comment>
<evidence type="ECO:0000256" key="2">
    <source>
        <dbReference type="ARBA" id="ARBA00011955"/>
    </source>
</evidence>
<gene>
    <name evidence="13" type="ORF">YC6258_02267</name>
</gene>
<dbReference type="SUPFAM" id="SSF143631">
    <property type="entry name" value="ApbE-like"/>
    <property type="match status" value="1"/>
</dbReference>
<dbReference type="InterPro" id="IPR003374">
    <property type="entry name" value="ApbE-like_sf"/>
</dbReference>
<evidence type="ECO:0000256" key="7">
    <source>
        <dbReference type="ARBA" id="ARBA00022827"/>
    </source>
</evidence>
<evidence type="ECO:0000256" key="3">
    <source>
        <dbReference type="ARBA" id="ARBA00016337"/>
    </source>
</evidence>
<dbReference type="AlphaFoldDB" id="A0A0C5V4A5"/>
<dbReference type="HOGENOM" id="CLU_044403_2_1_6"/>
<comment type="similarity">
    <text evidence="1 11">Belongs to the ApbE family.</text>
</comment>
<evidence type="ECO:0000256" key="11">
    <source>
        <dbReference type="PIRNR" id="PIRNR006268"/>
    </source>
</evidence>
<dbReference type="Gene3D" id="3.10.520.10">
    <property type="entry name" value="ApbE-like domains"/>
    <property type="match status" value="1"/>
</dbReference>
<dbReference type="PATRIC" id="fig|1445510.3.peg.2224"/>
<dbReference type="Pfam" id="PF02424">
    <property type="entry name" value="ApbE"/>
    <property type="match status" value="1"/>
</dbReference>
<evidence type="ECO:0000256" key="10">
    <source>
        <dbReference type="ARBA" id="ARBA00048540"/>
    </source>
</evidence>
<organism evidence="13 14">
    <name type="scientific">Gynuella sunshinyii YC6258</name>
    <dbReference type="NCBI Taxonomy" id="1445510"/>
    <lineage>
        <taxon>Bacteria</taxon>
        <taxon>Pseudomonadati</taxon>
        <taxon>Pseudomonadota</taxon>
        <taxon>Gammaproteobacteria</taxon>
        <taxon>Oceanospirillales</taxon>
        <taxon>Saccharospirillaceae</taxon>
        <taxon>Gynuella</taxon>
    </lineage>
</organism>
<keyword evidence="13" id="KW-0449">Lipoprotein</keyword>
<reference evidence="13 14" key="1">
    <citation type="submission" date="2014-01" db="EMBL/GenBank/DDBJ databases">
        <title>Full genme sequencing of cellulolytic bacterium Gynuella sunshinyii YC6258T gen. nov., sp. nov.</title>
        <authorList>
            <person name="Khan H."/>
            <person name="Chung E.J."/>
            <person name="Chung Y.R."/>
        </authorList>
    </citation>
    <scope>NUCLEOTIDE SEQUENCE [LARGE SCALE GENOMIC DNA]</scope>
    <source>
        <strain evidence="13 14">YC6258</strain>
    </source>
</reference>
<dbReference type="EC" id="2.7.1.180" evidence="2 11"/>
<accession>A0A0C5V4A5</accession>
<proteinExistence type="inferred from homology"/>
<keyword evidence="4 11" id="KW-0285">Flavoprotein</keyword>
<dbReference type="GO" id="GO:0046872">
    <property type="term" value="F:metal ion binding"/>
    <property type="evidence" value="ECO:0007669"/>
    <property type="project" value="UniProtKB-UniRule"/>
</dbReference>
<evidence type="ECO:0000256" key="6">
    <source>
        <dbReference type="ARBA" id="ARBA00022723"/>
    </source>
</evidence>
<dbReference type="KEGG" id="gsn:YC6258_02267"/>
<dbReference type="InterPro" id="IPR024932">
    <property type="entry name" value="ApbE"/>
</dbReference>
<keyword evidence="14" id="KW-1185">Reference proteome</keyword>
<name>A0A0C5V4A5_9GAMM</name>
<dbReference type="RefSeq" id="WP_044616860.1">
    <property type="nucleotide sequence ID" value="NZ_CP007142.1"/>
</dbReference>
<dbReference type="STRING" id="1445510.YC6258_02267"/>
<dbReference type="EMBL" id="CP007142">
    <property type="protein sequence ID" value="AJQ94305.1"/>
    <property type="molecule type" value="Genomic_DNA"/>
</dbReference>
<comment type="catalytic activity">
    <reaction evidence="10 11">
        <text>L-threonyl-[protein] + FAD = FMN-L-threonyl-[protein] + AMP + H(+)</text>
        <dbReference type="Rhea" id="RHEA:36847"/>
        <dbReference type="Rhea" id="RHEA-COMP:11060"/>
        <dbReference type="Rhea" id="RHEA-COMP:11061"/>
        <dbReference type="ChEBI" id="CHEBI:15378"/>
        <dbReference type="ChEBI" id="CHEBI:30013"/>
        <dbReference type="ChEBI" id="CHEBI:57692"/>
        <dbReference type="ChEBI" id="CHEBI:74257"/>
        <dbReference type="ChEBI" id="CHEBI:456215"/>
        <dbReference type="EC" id="2.7.1.180"/>
    </reaction>
</comment>
<keyword evidence="5 11" id="KW-0808">Transferase</keyword>
<dbReference type="PANTHER" id="PTHR30040:SF2">
    <property type="entry name" value="FAD:PROTEIN FMN TRANSFERASE"/>
    <property type="match status" value="1"/>
</dbReference>
<keyword evidence="6 11" id="KW-0479">Metal-binding</keyword>
<evidence type="ECO:0000256" key="8">
    <source>
        <dbReference type="ARBA" id="ARBA00022842"/>
    </source>
</evidence>
<evidence type="ECO:0000256" key="9">
    <source>
        <dbReference type="ARBA" id="ARBA00031306"/>
    </source>
</evidence>
<evidence type="ECO:0000256" key="12">
    <source>
        <dbReference type="PIRSR" id="PIRSR006268-2"/>
    </source>
</evidence>
<dbReference type="OrthoDB" id="9778595at2"/>
<keyword evidence="8 11" id="KW-0460">Magnesium</keyword>
<evidence type="ECO:0000256" key="5">
    <source>
        <dbReference type="ARBA" id="ARBA00022679"/>
    </source>
</evidence>
<keyword evidence="7 11" id="KW-0274">FAD</keyword>
<dbReference type="PANTHER" id="PTHR30040">
    <property type="entry name" value="THIAMINE BIOSYNTHESIS LIPOPROTEIN APBE"/>
    <property type="match status" value="1"/>
</dbReference>
<evidence type="ECO:0000313" key="14">
    <source>
        <dbReference type="Proteomes" id="UP000032266"/>
    </source>
</evidence>
<feature type="binding site" evidence="12">
    <location>
        <position position="267"/>
    </location>
    <ligand>
        <name>Mg(2+)</name>
        <dbReference type="ChEBI" id="CHEBI:18420"/>
    </ligand>
</feature>
<evidence type="ECO:0000256" key="4">
    <source>
        <dbReference type="ARBA" id="ARBA00022630"/>
    </source>
</evidence>
<protein>
    <recommendedName>
        <fullName evidence="3 11">FAD:protein FMN transferase</fullName>
        <ecNumber evidence="2 11">2.7.1.180</ecNumber>
    </recommendedName>
    <alternativeName>
        <fullName evidence="9 11">Flavin transferase</fullName>
    </alternativeName>
</protein>
<evidence type="ECO:0000313" key="13">
    <source>
        <dbReference type="EMBL" id="AJQ94305.1"/>
    </source>
</evidence>
<dbReference type="PIRSF" id="PIRSF006268">
    <property type="entry name" value="ApbE"/>
    <property type="match status" value="1"/>
</dbReference>